<dbReference type="InterPro" id="IPR008253">
    <property type="entry name" value="Marvel"/>
</dbReference>
<dbReference type="GO" id="GO:0016020">
    <property type="term" value="C:membrane"/>
    <property type="evidence" value="ECO:0007669"/>
    <property type="project" value="UniProtKB-SubCell"/>
</dbReference>
<evidence type="ECO:0000313" key="9">
    <source>
        <dbReference type="EnsemblMetazoa" id="CLYHEMP020995.1"/>
    </source>
</evidence>
<evidence type="ECO:0000256" key="1">
    <source>
        <dbReference type="ARBA" id="ARBA00004141"/>
    </source>
</evidence>
<evidence type="ECO:0000256" key="7">
    <source>
        <dbReference type="SAM" id="Phobius"/>
    </source>
</evidence>
<evidence type="ECO:0000256" key="2">
    <source>
        <dbReference type="ARBA" id="ARBA00022692"/>
    </source>
</evidence>
<dbReference type="GeneID" id="136808422"/>
<name>A0A7M6DPW6_9CNID</name>
<evidence type="ECO:0000256" key="4">
    <source>
        <dbReference type="ARBA" id="ARBA00023136"/>
    </source>
</evidence>
<feature type="transmembrane region" description="Helical" evidence="7">
    <location>
        <begin position="210"/>
        <end position="233"/>
    </location>
</feature>
<keyword evidence="2 5" id="KW-0812">Transmembrane</keyword>
<evidence type="ECO:0000256" key="3">
    <source>
        <dbReference type="ARBA" id="ARBA00022989"/>
    </source>
</evidence>
<feature type="domain" description="MARVEL" evidence="8">
    <location>
        <begin position="94"/>
        <end position="237"/>
    </location>
</feature>
<feature type="transmembrane region" description="Helical" evidence="7">
    <location>
        <begin position="98"/>
        <end position="118"/>
    </location>
</feature>
<proteinExistence type="predicted"/>
<evidence type="ECO:0000256" key="6">
    <source>
        <dbReference type="SAM" id="MobiDB-lite"/>
    </source>
</evidence>
<feature type="compositionally biased region" description="Polar residues" evidence="6">
    <location>
        <begin position="1"/>
        <end position="19"/>
    </location>
</feature>
<organism evidence="9 10">
    <name type="scientific">Clytia hemisphaerica</name>
    <dbReference type="NCBI Taxonomy" id="252671"/>
    <lineage>
        <taxon>Eukaryota</taxon>
        <taxon>Metazoa</taxon>
        <taxon>Cnidaria</taxon>
        <taxon>Hydrozoa</taxon>
        <taxon>Hydroidolina</taxon>
        <taxon>Leptothecata</taxon>
        <taxon>Obeliida</taxon>
        <taxon>Clytiidae</taxon>
        <taxon>Clytia</taxon>
    </lineage>
</organism>
<accession>A0A7M6DPW6</accession>
<dbReference type="PANTHER" id="PTHR22776:SF89">
    <property type="entry name" value="CKLF-LIKE MARVEL TRANSMEMBRANE DOMAIN-CONTAINING PROTEIN 7"/>
    <property type="match status" value="1"/>
</dbReference>
<dbReference type="Pfam" id="PF01284">
    <property type="entry name" value="MARVEL"/>
    <property type="match status" value="1"/>
</dbReference>
<dbReference type="RefSeq" id="XP_066921060.1">
    <property type="nucleotide sequence ID" value="XM_067064959.1"/>
</dbReference>
<feature type="transmembrane region" description="Helical" evidence="7">
    <location>
        <begin position="138"/>
        <end position="162"/>
    </location>
</feature>
<evidence type="ECO:0000259" key="8">
    <source>
        <dbReference type="PROSITE" id="PS51225"/>
    </source>
</evidence>
<dbReference type="PROSITE" id="PS51225">
    <property type="entry name" value="MARVEL"/>
    <property type="match status" value="1"/>
</dbReference>
<dbReference type="PANTHER" id="PTHR22776">
    <property type="entry name" value="MARVEL-CONTAINING POTENTIAL LIPID RAFT-ASSOCIATED PROTEIN"/>
    <property type="match status" value="1"/>
</dbReference>
<comment type="subcellular location">
    <subcellularLocation>
        <location evidence="1">Membrane</location>
        <topology evidence="1">Multi-pass membrane protein</topology>
    </subcellularLocation>
</comment>
<keyword evidence="10" id="KW-1185">Reference proteome</keyword>
<keyword evidence="4 5" id="KW-0472">Membrane</keyword>
<evidence type="ECO:0000256" key="5">
    <source>
        <dbReference type="PROSITE-ProRule" id="PRU00581"/>
    </source>
</evidence>
<evidence type="ECO:0000313" key="10">
    <source>
        <dbReference type="Proteomes" id="UP000594262"/>
    </source>
</evidence>
<dbReference type="AlphaFoldDB" id="A0A7M6DPW6"/>
<sequence length="244" mass="27308">MATQTTIIIQQHGNPYTEQPNPPPQHASIDPIQPTFNDSTPAQPVDYTAPQQPYYVDIPKDYTKTGAPSEQSPPAYNANSGYTGSAGGQRNFEFLKTVAGILNIIALVLLFTAWMAMAAWRGHIGSTFYLLHVDGSSFFFFTILLPFFVKVGYLLLVVLGLIKYRYIDRLDWNFTVMVNDGLSGFFMLVSSCIVARRVEEHLCLNHNCTIIQTAAAFGFLSSFMFAGIVAYYFKRWKQGPPVHQ</sequence>
<dbReference type="EnsemblMetazoa" id="CLYHEMT020995.1">
    <property type="protein sequence ID" value="CLYHEMP020995.1"/>
    <property type="gene ID" value="CLYHEMG020995"/>
</dbReference>
<protein>
    <recommendedName>
        <fullName evidence="8">MARVEL domain-containing protein</fullName>
    </recommendedName>
</protein>
<feature type="transmembrane region" description="Helical" evidence="7">
    <location>
        <begin position="174"/>
        <end position="198"/>
    </location>
</feature>
<keyword evidence="3 7" id="KW-1133">Transmembrane helix</keyword>
<dbReference type="Proteomes" id="UP000594262">
    <property type="component" value="Unplaced"/>
</dbReference>
<dbReference type="InterPro" id="IPR050578">
    <property type="entry name" value="MARVEL-CKLF_proteins"/>
</dbReference>
<reference evidence="9" key="1">
    <citation type="submission" date="2021-01" db="UniProtKB">
        <authorList>
            <consortium name="EnsemblMetazoa"/>
        </authorList>
    </citation>
    <scope>IDENTIFICATION</scope>
</reference>
<feature type="region of interest" description="Disordered" evidence="6">
    <location>
        <begin position="1"/>
        <end position="48"/>
    </location>
</feature>